<gene>
    <name evidence="7" type="ORF">DSCW_56110</name>
</gene>
<keyword evidence="3" id="KW-0479">Metal-binding</keyword>
<dbReference type="NCBIfam" id="TIGR00319">
    <property type="entry name" value="desulf_FeS4"/>
    <property type="match status" value="1"/>
</dbReference>
<dbReference type="RefSeq" id="WP_155306856.1">
    <property type="nucleotide sequence ID" value="NZ_AP021875.1"/>
</dbReference>
<organism evidence="7 8">
    <name type="scientific">Desulfosarcina widdelii</name>
    <dbReference type="NCBI Taxonomy" id="947919"/>
    <lineage>
        <taxon>Bacteria</taxon>
        <taxon>Pseudomonadati</taxon>
        <taxon>Thermodesulfobacteriota</taxon>
        <taxon>Desulfobacteria</taxon>
        <taxon>Desulfobacterales</taxon>
        <taxon>Desulfosarcinaceae</taxon>
        <taxon>Desulfosarcina</taxon>
    </lineage>
</organism>
<dbReference type="Gene3D" id="2.20.28.100">
    <property type="entry name" value="Desulphoferrodoxin, N-terminal domain"/>
    <property type="match status" value="1"/>
</dbReference>
<accession>A0A5K7ZIU6</accession>
<evidence type="ECO:0000256" key="4">
    <source>
        <dbReference type="ARBA" id="ARBA00022982"/>
    </source>
</evidence>
<dbReference type="OrthoDB" id="9814936at2"/>
<evidence type="ECO:0000256" key="2">
    <source>
        <dbReference type="ARBA" id="ARBA00022448"/>
    </source>
</evidence>
<dbReference type="InterPro" id="IPR038094">
    <property type="entry name" value="Desulfoferrodoxin_N_sf"/>
</dbReference>
<dbReference type="AlphaFoldDB" id="A0A5K7ZIU6"/>
<dbReference type="Proteomes" id="UP000427769">
    <property type="component" value="Chromosome"/>
</dbReference>
<comment type="subunit">
    <text evidence="1">Homodimer.</text>
</comment>
<keyword evidence="4" id="KW-0249">Electron transport</keyword>
<evidence type="ECO:0000256" key="1">
    <source>
        <dbReference type="ARBA" id="ARBA00011738"/>
    </source>
</evidence>
<dbReference type="InterPro" id="IPR004462">
    <property type="entry name" value="Desulfoferrodoxin_N"/>
</dbReference>
<keyword evidence="8" id="KW-1185">Reference proteome</keyword>
<dbReference type="EMBL" id="AP021875">
    <property type="protein sequence ID" value="BBO78194.1"/>
    <property type="molecule type" value="Genomic_DNA"/>
</dbReference>
<name>A0A5K7ZIU6_9BACT</name>
<reference evidence="7 8" key="1">
    <citation type="submission" date="2019-11" db="EMBL/GenBank/DDBJ databases">
        <title>Comparative genomics of hydrocarbon-degrading Desulfosarcina strains.</title>
        <authorList>
            <person name="Watanabe M."/>
            <person name="Kojima H."/>
            <person name="Fukui M."/>
        </authorList>
    </citation>
    <scope>NUCLEOTIDE SEQUENCE [LARGE SCALE GENOMIC DNA]</scope>
    <source>
        <strain evidence="7 8">PP31</strain>
    </source>
</reference>
<evidence type="ECO:0000313" key="7">
    <source>
        <dbReference type="EMBL" id="BBO78194.1"/>
    </source>
</evidence>
<proteinExistence type="predicted"/>
<feature type="domain" description="Desulfoferrodoxin N-terminal" evidence="6">
    <location>
        <begin position="5"/>
        <end position="38"/>
    </location>
</feature>
<dbReference type="KEGG" id="dwd:DSCW_56110"/>
<protein>
    <recommendedName>
        <fullName evidence="6">Desulfoferrodoxin N-terminal domain-containing protein</fullName>
    </recommendedName>
</protein>
<evidence type="ECO:0000313" key="8">
    <source>
        <dbReference type="Proteomes" id="UP000427769"/>
    </source>
</evidence>
<keyword evidence="2" id="KW-0813">Transport</keyword>
<dbReference type="SUPFAM" id="SSF57802">
    <property type="entry name" value="Rubredoxin-like"/>
    <property type="match status" value="1"/>
</dbReference>
<keyword evidence="5" id="KW-0408">Iron</keyword>
<evidence type="ECO:0000256" key="5">
    <source>
        <dbReference type="ARBA" id="ARBA00023004"/>
    </source>
</evidence>
<dbReference type="CDD" id="cd00974">
    <property type="entry name" value="DSRD"/>
    <property type="match status" value="1"/>
</dbReference>
<dbReference type="GO" id="GO:0005506">
    <property type="term" value="F:iron ion binding"/>
    <property type="evidence" value="ECO:0007669"/>
    <property type="project" value="InterPro"/>
</dbReference>
<dbReference type="Pfam" id="PF06397">
    <property type="entry name" value="Desulfoferrod_N"/>
    <property type="match status" value="1"/>
</dbReference>
<sequence length="56" mass="5892">MGAVKDEIYKCETCGNVVLVLEGGDGDLVCCGENMHLLTSDEAKAFSDRMGKPGSP</sequence>
<evidence type="ECO:0000256" key="3">
    <source>
        <dbReference type="ARBA" id="ARBA00022723"/>
    </source>
</evidence>
<evidence type="ECO:0000259" key="6">
    <source>
        <dbReference type="Pfam" id="PF06397"/>
    </source>
</evidence>